<comment type="similarity">
    <text evidence="1">Belongs to the peptidase C14B family.</text>
</comment>
<evidence type="ECO:0000313" key="4">
    <source>
        <dbReference type="EMBL" id="CUA74519.1"/>
    </source>
</evidence>
<dbReference type="InterPro" id="IPR050452">
    <property type="entry name" value="Metacaspase"/>
</dbReference>
<proteinExistence type="inferred from homology"/>
<gene>
    <name evidence="4" type="ORF">RSOLAG22IIIB_11279</name>
</gene>
<dbReference type="Proteomes" id="UP000044841">
    <property type="component" value="Unassembled WGS sequence"/>
</dbReference>
<protein>
    <recommendedName>
        <fullName evidence="3">Peptidase C14 caspase domain-containing protein</fullName>
    </recommendedName>
</protein>
<dbReference type="AlphaFoldDB" id="A0A0K6G853"/>
<dbReference type="InterPro" id="IPR011600">
    <property type="entry name" value="Pept_C14_caspase"/>
</dbReference>
<dbReference type="GO" id="GO:0004197">
    <property type="term" value="F:cysteine-type endopeptidase activity"/>
    <property type="evidence" value="ECO:0007669"/>
    <property type="project" value="InterPro"/>
</dbReference>
<dbReference type="PANTHER" id="PTHR48104:SF30">
    <property type="entry name" value="METACASPASE-1"/>
    <property type="match status" value="1"/>
</dbReference>
<evidence type="ECO:0000256" key="1">
    <source>
        <dbReference type="ARBA" id="ARBA00009005"/>
    </source>
</evidence>
<dbReference type="GO" id="GO:0006508">
    <property type="term" value="P:proteolysis"/>
    <property type="evidence" value="ECO:0007669"/>
    <property type="project" value="InterPro"/>
</dbReference>
<evidence type="ECO:0000259" key="3">
    <source>
        <dbReference type="Pfam" id="PF00656"/>
    </source>
</evidence>
<feature type="region of interest" description="Disordered" evidence="2">
    <location>
        <begin position="261"/>
        <end position="291"/>
    </location>
</feature>
<accession>A0A0K6G853</accession>
<dbReference type="Gene3D" id="3.40.50.1460">
    <property type="match status" value="1"/>
</dbReference>
<dbReference type="EMBL" id="CYGV01001455">
    <property type="protein sequence ID" value="CUA74519.1"/>
    <property type="molecule type" value="Genomic_DNA"/>
</dbReference>
<name>A0A0K6G853_9AGAM</name>
<sequence>MSAPMSMEAVIQAIKSAMQTGDRVPNQASTGVYVKRRALVIVAQYHRAGYMDSPVPLWNTPADGVDVYRMLRHLGYEAQNIRVLCDLEDSQSPTRENITASLHWLVENTKEGDFRFLHFSGHDGLIESKGEGKEVREFKFPFQAKGCTPSMEAQAWPSQPLSGQEVPRGELKYFNEAIIPSWGSDNWFRAQSQNSICGREMNDILRILHPGSTLTMTFDCCYGRRVLDNRLKLSGGLRGSVEVDSSGYVDIPTSSLLMVPETQDDSASVPTSSHLNDGTLPSNVGDQPTSTVPDMIVISEKSPENEKKMEIRAKTLSWGAWHQSQAARDYKDWGGGFFTRAFTALVIAATKDTTIREVYTRTDNMIKNISFQSNEQVPHYFQLWASGDHISEGDEEALGNKLLDSPIIGNI</sequence>
<evidence type="ECO:0000256" key="2">
    <source>
        <dbReference type="SAM" id="MobiDB-lite"/>
    </source>
</evidence>
<feature type="compositionally biased region" description="Polar residues" evidence="2">
    <location>
        <begin position="265"/>
        <end position="291"/>
    </location>
</feature>
<feature type="domain" description="Peptidase C14 caspase" evidence="3">
    <location>
        <begin position="35"/>
        <end position="153"/>
    </location>
</feature>
<keyword evidence="5" id="KW-1185">Reference proteome</keyword>
<evidence type="ECO:0000313" key="5">
    <source>
        <dbReference type="Proteomes" id="UP000044841"/>
    </source>
</evidence>
<dbReference type="GO" id="GO:0005737">
    <property type="term" value="C:cytoplasm"/>
    <property type="evidence" value="ECO:0007669"/>
    <property type="project" value="TreeGrafter"/>
</dbReference>
<dbReference type="PANTHER" id="PTHR48104">
    <property type="entry name" value="METACASPASE-4"/>
    <property type="match status" value="1"/>
</dbReference>
<reference evidence="4 5" key="1">
    <citation type="submission" date="2015-07" db="EMBL/GenBank/DDBJ databases">
        <authorList>
            <person name="Noorani M."/>
        </authorList>
    </citation>
    <scope>NUCLEOTIDE SEQUENCE [LARGE SCALE GENOMIC DNA]</scope>
    <source>
        <strain evidence="4">BBA 69670</strain>
    </source>
</reference>
<dbReference type="Pfam" id="PF00656">
    <property type="entry name" value="Peptidase_C14"/>
    <property type="match status" value="1"/>
</dbReference>
<organism evidence="4 5">
    <name type="scientific">Rhizoctonia solani</name>
    <dbReference type="NCBI Taxonomy" id="456999"/>
    <lineage>
        <taxon>Eukaryota</taxon>
        <taxon>Fungi</taxon>
        <taxon>Dikarya</taxon>
        <taxon>Basidiomycota</taxon>
        <taxon>Agaricomycotina</taxon>
        <taxon>Agaricomycetes</taxon>
        <taxon>Cantharellales</taxon>
        <taxon>Ceratobasidiaceae</taxon>
        <taxon>Rhizoctonia</taxon>
    </lineage>
</organism>